<dbReference type="GeneID" id="5179417"/>
<keyword evidence="2" id="KW-0812">Transmembrane</keyword>
<organism evidence="3 4">
    <name type="scientific">Ranid herpesvirus 2</name>
    <dbReference type="NCBI Taxonomy" id="389214"/>
    <lineage>
        <taxon>Viruses</taxon>
        <taxon>Duplodnaviria</taxon>
        <taxon>Heunggongvirae</taxon>
        <taxon>Peploviricota</taxon>
        <taxon>Herviviricetes</taxon>
        <taxon>Herpesvirales</taxon>
        <taxon>Alloherpesviridae</taxon>
        <taxon>Batravirus</taxon>
        <taxon>Batravirus ranidallo2</taxon>
    </lineage>
</organism>
<feature type="compositionally biased region" description="Pro residues" evidence="1">
    <location>
        <begin position="295"/>
        <end position="304"/>
    </location>
</feature>
<feature type="transmembrane region" description="Helical" evidence="2">
    <location>
        <begin position="212"/>
        <end position="236"/>
    </location>
</feature>
<name>Q14VX2_9VIRU</name>
<feature type="region of interest" description="Disordered" evidence="1">
    <location>
        <begin position="290"/>
        <end position="341"/>
    </location>
</feature>
<keyword evidence="2" id="KW-1133">Transmembrane helix</keyword>
<dbReference type="EMBL" id="DQ665652">
    <property type="protein sequence ID" value="ABG25697.1"/>
    <property type="molecule type" value="Genomic_DNA"/>
</dbReference>
<dbReference type="RefSeq" id="YP_656642.1">
    <property type="nucleotide sequence ID" value="NC_008210.1"/>
</dbReference>
<evidence type="ECO:0000256" key="1">
    <source>
        <dbReference type="SAM" id="MobiDB-lite"/>
    </source>
</evidence>
<dbReference type="KEGG" id="vg:5179417"/>
<protein>
    <submittedName>
        <fullName evidence="3">ORF134</fullName>
    </submittedName>
</protein>
<reference evidence="3 4" key="1">
    <citation type="journal article" date="2006" name="J. Gen. Virol.">
        <title>Genome sequences of two frog herpesviruses.</title>
        <authorList>
            <person name="Davison A.J."/>
            <person name="Cunningham C."/>
            <person name="Sauerbier W."/>
            <person name="McKinnell R.G."/>
        </authorList>
    </citation>
    <scope>NUCLEOTIDE SEQUENCE [LARGE SCALE GENOMIC DNA]</scope>
    <source>
        <strain evidence="3">ATCC VR-568</strain>
    </source>
</reference>
<dbReference type="Proteomes" id="UP000120576">
    <property type="component" value="Genome"/>
</dbReference>
<proteinExistence type="predicted"/>
<accession>Q14VX2</accession>
<keyword evidence="2" id="KW-0472">Membrane</keyword>
<sequence>MMLFLLFLVLSAHRLLAEVQFEVECDLSYRLTPSAYSYMDIQTLCNLATNHISAYKLMWANYTILRDLALVRNYQLVHAISLDFTYGLPIWCPNEIVKNVGVAAVQRLLSVPYYCEYCLHNPCRLYNDDGLPFDTEYVLTVYVKWNYKGTYNVIPLMHPTDPEAQQKYVQGVMGRRRAYKHHVDFEHGPGDVKSDQWYAENDQSRDEYKLKFSWVCLAGLICSCGLMLLSFYLTVLRCKEDCAAWKARRSFSSAESTYQDTELSPAPSVYEGMRLDEVSVYASIQPQESCYKNTSPPPLPPPNHPSTLNKPADYLVMKPVPSQKVKTQPMTPKRTHRHPRY</sequence>
<evidence type="ECO:0000256" key="2">
    <source>
        <dbReference type="SAM" id="Phobius"/>
    </source>
</evidence>
<evidence type="ECO:0000313" key="3">
    <source>
        <dbReference type="EMBL" id="ABG25697.1"/>
    </source>
</evidence>
<keyword evidence="4" id="KW-1185">Reference proteome</keyword>
<evidence type="ECO:0000313" key="4">
    <source>
        <dbReference type="Proteomes" id="UP000120576"/>
    </source>
</evidence>